<feature type="domain" description="EF-hand" evidence="8">
    <location>
        <begin position="40"/>
        <end position="75"/>
    </location>
</feature>
<keyword evidence="5" id="KW-0455">Luminescence</keyword>
<keyword evidence="3" id="KW-0677">Repeat</keyword>
<evidence type="ECO:0000313" key="9">
    <source>
        <dbReference type="EMBL" id="CDG68190.1"/>
    </source>
</evidence>
<feature type="compositionally biased region" description="Basic and acidic residues" evidence="7">
    <location>
        <begin position="154"/>
        <end position="175"/>
    </location>
</feature>
<dbReference type="KEGG" id="hmg:100197425"/>
<evidence type="ECO:0000256" key="3">
    <source>
        <dbReference type="ARBA" id="ARBA00022737"/>
    </source>
</evidence>
<dbReference type="AlphaFoldDB" id="T2M8D8"/>
<dbReference type="FunFam" id="1.10.238.10:FF:000112">
    <property type="entry name" value="EF-hand domain family, member D2"/>
    <property type="match status" value="1"/>
</dbReference>
<dbReference type="SMART" id="SM00054">
    <property type="entry name" value="EFh"/>
    <property type="match status" value="2"/>
</dbReference>
<dbReference type="RefSeq" id="XP_065656144.1">
    <property type="nucleotide sequence ID" value="XM_065800072.1"/>
</dbReference>
<dbReference type="GO" id="GO:0008218">
    <property type="term" value="P:bioluminescence"/>
    <property type="evidence" value="ECO:0007669"/>
    <property type="project" value="UniProtKB-KW"/>
</dbReference>
<evidence type="ECO:0000313" key="10">
    <source>
        <dbReference type="Proteomes" id="UP001652625"/>
    </source>
</evidence>
<evidence type="ECO:0000256" key="5">
    <source>
        <dbReference type="ARBA" id="ARBA00023223"/>
    </source>
</evidence>
<dbReference type="Proteomes" id="UP001652625">
    <property type="component" value="Chromosome 06"/>
</dbReference>
<feature type="domain" description="EF-hand" evidence="8">
    <location>
        <begin position="76"/>
        <end position="111"/>
    </location>
</feature>
<keyword evidence="10" id="KW-1185">Reference proteome</keyword>
<keyword evidence="6" id="KW-0599">Photoprotein</keyword>
<accession>T2M8D8</accession>
<dbReference type="Pfam" id="PF13499">
    <property type="entry name" value="EF-hand_7"/>
    <property type="match status" value="1"/>
</dbReference>
<dbReference type="InterPro" id="IPR002048">
    <property type="entry name" value="EF_hand_dom"/>
</dbReference>
<dbReference type="OrthoDB" id="6572480at2759"/>
<protein>
    <submittedName>
        <fullName evidence="9 11">EF-hand domain-containing protein D2</fullName>
    </submittedName>
</protein>
<dbReference type="PANTHER" id="PTHR13025">
    <property type="entry name" value="EF-HAND DOMAIN-CONTAINING PROTEIN D"/>
    <property type="match status" value="1"/>
</dbReference>
<evidence type="ECO:0000256" key="6">
    <source>
        <dbReference type="ARBA" id="ARBA00023262"/>
    </source>
</evidence>
<dbReference type="PROSITE" id="PS00018">
    <property type="entry name" value="EF_HAND_1"/>
    <property type="match status" value="2"/>
</dbReference>
<dbReference type="InterPro" id="IPR040365">
    <property type="entry name" value="EFHD1/2"/>
</dbReference>
<comment type="similarity">
    <text evidence="1">Belongs to the aequorin family.</text>
</comment>
<evidence type="ECO:0000256" key="2">
    <source>
        <dbReference type="ARBA" id="ARBA00022723"/>
    </source>
</evidence>
<dbReference type="EMBL" id="HAAD01001958">
    <property type="protein sequence ID" value="CDG68190.1"/>
    <property type="molecule type" value="mRNA"/>
</dbReference>
<dbReference type="GO" id="GO:0005509">
    <property type="term" value="F:calcium ion binding"/>
    <property type="evidence" value="ECO:0007669"/>
    <property type="project" value="InterPro"/>
</dbReference>
<dbReference type="InterPro" id="IPR018247">
    <property type="entry name" value="EF_Hand_1_Ca_BS"/>
</dbReference>
<evidence type="ECO:0000259" key="8">
    <source>
        <dbReference type="PROSITE" id="PS50222"/>
    </source>
</evidence>
<dbReference type="GeneID" id="100197425"/>
<evidence type="ECO:0000256" key="1">
    <source>
        <dbReference type="ARBA" id="ARBA00007828"/>
    </source>
</evidence>
<keyword evidence="4" id="KW-0106">Calcium</keyword>
<dbReference type="PROSITE" id="PS50222">
    <property type="entry name" value="EF_HAND_2"/>
    <property type="match status" value="2"/>
</dbReference>
<evidence type="ECO:0000256" key="7">
    <source>
        <dbReference type="SAM" id="MobiDB-lite"/>
    </source>
</evidence>
<dbReference type="CDD" id="cd00051">
    <property type="entry name" value="EFh"/>
    <property type="match status" value="1"/>
</dbReference>
<dbReference type="RefSeq" id="XP_002161055.1">
    <property type="nucleotide sequence ID" value="XM_002161019.2"/>
</dbReference>
<organism evidence="9">
    <name type="scientific">Hydra vulgaris</name>
    <name type="common">Hydra</name>
    <name type="synonym">Hydra attenuata</name>
    <dbReference type="NCBI Taxonomy" id="6087"/>
    <lineage>
        <taxon>Eukaryota</taxon>
        <taxon>Metazoa</taxon>
        <taxon>Cnidaria</taxon>
        <taxon>Hydrozoa</taxon>
        <taxon>Hydroidolina</taxon>
        <taxon>Anthoathecata</taxon>
        <taxon>Aplanulata</taxon>
        <taxon>Hydridae</taxon>
        <taxon>Hydra</taxon>
    </lineage>
</organism>
<sequence length="190" mass="21754">MAELAAKLAHRNAVNDGQAQAKFINAPKNIYTEFPEFTRKQIKEYEKIFKKYDADNSNYIDQHELQIMMEKLNAPQTYLGLKAMIKEVDEDQDGQISFREFILIFRKAALGELEASSGLGQLAHLTEINVDETGVAGAKDFFEAKVKQANSTNRFEDEIRQEQEERRKQAEEASARKKAFKAKAQSFEQL</sequence>
<keyword evidence="2" id="KW-0479">Metal-binding</keyword>
<evidence type="ECO:0000256" key="4">
    <source>
        <dbReference type="ARBA" id="ARBA00022837"/>
    </source>
</evidence>
<reference evidence="9" key="1">
    <citation type="journal article" date="2013" name="Genome Biol. Evol.">
        <title>Punctuated emergences of genetic and phenotypic innovations in eumetazoan, bilaterian, euteleostome, and hominidae ancestors.</title>
        <authorList>
            <person name="Wenger Y."/>
            <person name="Galliot B."/>
        </authorList>
    </citation>
    <scope>NUCLEOTIDE SEQUENCE</scope>
    <source>
        <tissue evidence="9">Whole animals</tissue>
    </source>
</reference>
<dbReference type="Gene3D" id="1.10.238.10">
    <property type="entry name" value="EF-hand"/>
    <property type="match status" value="1"/>
</dbReference>
<feature type="region of interest" description="Disordered" evidence="7">
    <location>
        <begin position="152"/>
        <end position="190"/>
    </location>
</feature>
<proteinExistence type="evidence at transcript level"/>
<reference evidence="11" key="2">
    <citation type="submission" date="2025-05" db="UniProtKB">
        <authorList>
            <consortium name="RefSeq"/>
        </authorList>
    </citation>
    <scope>IDENTIFICATION</scope>
</reference>
<dbReference type="InterPro" id="IPR011992">
    <property type="entry name" value="EF-hand-dom_pair"/>
</dbReference>
<dbReference type="PANTHER" id="PTHR13025:SF6">
    <property type="entry name" value="EF-HAND DOMAIN-CONTAINING PROTEIN-RELATED"/>
    <property type="match status" value="1"/>
</dbReference>
<name>T2M8D8_HYDVU</name>
<dbReference type="OMA" id="ERMFKQY"/>
<gene>
    <name evidence="9" type="primary">EFHD2</name>
    <name evidence="11" type="synonym">LOC100197425</name>
</gene>
<dbReference type="SUPFAM" id="SSF47473">
    <property type="entry name" value="EF-hand"/>
    <property type="match status" value="1"/>
</dbReference>
<evidence type="ECO:0000313" key="11">
    <source>
        <dbReference type="RefSeq" id="XP_065656144.1"/>
    </source>
</evidence>